<dbReference type="PROSITE" id="PS50157">
    <property type="entry name" value="ZINC_FINGER_C2H2_2"/>
    <property type="match status" value="12"/>
</dbReference>
<feature type="domain" description="C2H2-type" evidence="9">
    <location>
        <begin position="418"/>
        <end position="446"/>
    </location>
</feature>
<feature type="domain" description="C2H2-type" evidence="9">
    <location>
        <begin position="453"/>
        <end position="480"/>
    </location>
</feature>
<feature type="domain" description="C2H2-type" evidence="9">
    <location>
        <begin position="230"/>
        <end position="257"/>
    </location>
</feature>
<keyword evidence="4 7" id="KW-0863">Zinc-finger</keyword>
<feature type="domain" description="C2H2-type" evidence="9">
    <location>
        <begin position="129"/>
        <end position="156"/>
    </location>
</feature>
<sequence>MRIMSGIIDLSCVKIERDQELEQQQEFCGILENANSAQLKTELPFAEMDIGPVKVDPDGLKEEPAGKGQIKQRNESPRTRKKKRAAAPAVAVPPTDAKRHYQCPHCPRHFERSDELSIHLLIHTHNLSYKCSYCPCSFSHKSIYTSHMYGHTGKFPHQCPDCPQGYMKYADLMKHQRTHIIKDLNRCPLCPKNCIHKGKSFLQCPECPRVFAKGFELEIHLQIHSNKLPYKCPHCPISFAHKSNFIAHVREHTGQFPHKCPNCPKGFMKRTDLIKHNCEGWNTPSRANKRKKSGIDKEGVEPVEQHKALLKKEPVKSQVERRSSPRVKRPEKESTTAGSIQEPRKEMQLEQQASIKKDSALANLNSKNDSKLTSIKTEPQEEEEQSTPKQQPLNVNSRLKARKPMEQPVVRIKRLRSHTCNLCSKEFPTVQELQMHEKRCASSSRPGEESSPYKCEHCLRKFAQLSSLTEHKLSHVATLPDKSPPPVRPVKKPFKCPHCACTFDSTLNRKNHLQIHQAQSNYSYKCLHCARTYQQKSNFLAHLRGHTDERPYQCSYCMKVFKHSHVLKKHLRNHRGDRPYLCLHCLQTFAQSSHFHEHLQKHANEMPYKCPHCTRFFLKAVSYKLHLRTHTGGKS</sequence>
<feature type="domain" description="C2H2-type" evidence="9">
    <location>
        <begin position="524"/>
        <end position="551"/>
    </location>
</feature>
<keyword evidence="2" id="KW-0479">Metal-binding</keyword>
<reference evidence="10" key="1">
    <citation type="journal article" date="1997" name="Nucleic Acids Res.">
        <title>tRNAscan-SE: a program for improved detection of transfer RNA genes in genomic sequence.</title>
        <authorList>
            <person name="Lowe T.M."/>
            <person name="Eddy S.R."/>
        </authorList>
    </citation>
    <scope>NUCLEOTIDE SEQUENCE [LARGE SCALE GENOMIC DNA]</scope>
</reference>
<keyword evidence="6" id="KW-0539">Nucleus</keyword>
<gene>
    <name evidence="11" type="primary">LOC108612134</name>
</gene>
<dbReference type="PROSITE" id="PS00028">
    <property type="entry name" value="ZINC_FINGER_C2H2_1"/>
    <property type="match status" value="11"/>
</dbReference>
<evidence type="ECO:0000256" key="4">
    <source>
        <dbReference type="ARBA" id="ARBA00022771"/>
    </source>
</evidence>
<dbReference type="SUPFAM" id="SSF57667">
    <property type="entry name" value="beta-beta-alpha zinc fingers"/>
    <property type="match status" value="8"/>
</dbReference>
<evidence type="ECO:0000313" key="11">
    <source>
        <dbReference type="RefSeq" id="XP_017860527.1"/>
    </source>
</evidence>
<evidence type="ECO:0000256" key="2">
    <source>
        <dbReference type="ARBA" id="ARBA00022723"/>
    </source>
</evidence>
<feature type="region of interest" description="Disordered" evidence="8">
    <location>
        <begin position="54"/>
        <end position="91"/>
    </location>
</feature>
<feature type="region of interest" description="Disordered" evidence="8">
    <location>
        <begin position="280"/>
        <end position="393"/>
    </location>
</feature>
<feature type="domain" description="C2H2-type" evidence="9">
    <location>
        <begin position="101"/>
        <end position="128"/>
    </location>
</feature>
<keyword evidence="3" id="KW-0677">Repeat</keyword>
<dbReference type="GeneID" id="108612134"/>
<evidence type="ECO:0000256" key="5">
    <source>
        <dbReference type="ARBA" id="ARBA00022833"/>
    </source>
</evidence>
<evidence type="ECO:0000256" key="8">
    <source>
        <dbReference type="SAM" id="MobiDB-lite"/>
    </source>
</evidence>
<dbReference type="InterPro" id="IPR013087">
    <property type="entry name" value="Znf_C2H2_type"/>
</dbReference>
<proteinExistence type="predicted"/>
<protein>
    <submittedName>
        <fullName evidence="11">Zinc finger protein 271-like</fullName>
    </submittedName>
</protein>
<feature type="domain" description="C2H2-type" evidence="9">
    <location>
        <begin position="608"/>
        <end position="635"/>
    </location>
</feature>
<feature type="domain" description="C2H2-type" evidence="9">
    <location>
        <begin position="580"/>
        <end position="607"/>
    </location>
</feature>
<evidence type="ECO:0000256" key="6">
    <source>
        <dbReference type="ARBA" id="ARBA00023242"/>
    </source>
</evidence>
<feature type="domain" description="C2H2-type" evidence="9">
    <location>
        <begin position="552"/>
        <end position="579"/>
    </location>
</feature>
<keyword evidence="10" id="KW-1185">Reference proteome</keyword>
<feature type="domain" description="C2H2-type" evidence="9">
    <location>
        <begin position="202"/>
        <end position="229"/>
    </location>
</feature>
<reference evidence="11" key="3">
    <citation type="submission" date="2025-08" db="UniProtKB">
        <authorList>
            <consortium name="RefSeq"/>
        </authorList>
    </citation>
    <scope>IDENTIFICATION</scope>
    <source>
        <tissue evidence="11">Whole organism</tissue>
    </source>
</reference>
<feature type="domain" description="C2H2-type" evidence="9">
    <location>
        <begin position="494"/>
        <end position="521"/>
    </location>
</feature>
<dbReference type="Proteomes" id="UP000694904">
    <property type="component" value="Chromosome 3"/>
</dbReference>
<feature type="domain" description="C2H2-type" evidence="9">
    <location>
        <begin position="157"/>
        <end position="179"/>
    </location>
</feature>
<dbReference type="PANTHER" id="PTHR24376">
    <property type="entry name" value="ZINC FINGER PROTEIN"/>
    <property type="match status" value="1"/>
</dbReference>
<dbReference type="PANTHER" id="PTHR24376:SF235">
    <property type="entry name" value="C2H2-TYPE DOMAIN-CONTAINING PROTEIN"/>
    <property type="match status" value="1"/>
</dbReference>
<feature type="compositionally biased region" description="Basic and acidic residues" evidence="8">
    <location>
        <begin position="55"/>
        <end position="65"/>
    </location>
</feature>
<dbReference type="SMART" id="SM00355">
    <property type="entry name" value="ZnF_C2H2"/>
    <property type="match status" value="13"/>
</dbReference>
<evidence type="ECO:0000256" key="7">
    <source>
        <dbReference type="PROSITE-ProRule" id="PRU00042"/>
    </source>
</evidence>
<evidence type="ECO:0000313" key="10">
    <source>
        <dbReference type="Proteomes" id="UP000694904"/>
    </source>
</evidence>
<dbReference type="Pfam" id="PF00096">
    <property type="entry name" value="zf-C2H2"/>
    <property type="match status" value="4"/>
</dbReference>
<accession>A0ABM1NZZ1</accession>
<evidence type="ECO:0000256" key="1">
    <source>
        <dbReference type="ARBA" id="ARBA00004123"/>
    </source>
</evidence>
<name>A0ABM1NZZ1_DROAR</name>
<dbReference type="Gene3D" id="3.30.160.60">
    <property type="entry name" value="Classic Zinc Finger"/>
    <property type="match status" value="9"/>
</dbReference>
<evidence type="ECO:0000256" key="3">
    <source>
        <dbReference type="ARBA" id="ARBA00022737"/>
    </source>
</evidence>
<organism evidence="10 11">
    <name type="scientific">Drosophila arizonae</name>
    <name type="common">Fruit fly</name>
    <dbReference type="NCBI Taxonomy" id="7263"/>
    <lineage>
        <taxon>Eukaryota</taxon>
        <taxon>Metazoa</taxon>
        <taxon>Ecdysozoa</taxon>
        <taxon>Arthropoda</taxon>
        <taxon>Hexapoda</taxon>
        <taxon>Insecta</taxon>
        <taxon>Pterygota</taxon>
        <taxon>Neoptera</taxon>
        <taxon>Endopterygota</taxon>
        <taxon>Diptera</taxon>
        <taxon>Brachycera</taxon>
        <taxon>Muscomorpha</taxon>
        <taxon>Ephydroidea</taxon>
        <taxon>Drosophilidae</taxon>
        <taxon>Drosophila</taxon>
    </lineage>
</organism>
<feature type="compositionally biased region" description="Basic and acidic residues" evidence="8">
    <location>
        <begin position="293"/>
        <end position="334"/>
    </location>
</feature>
<comment type="subcellular location">
    <subcellularLocation>
        <location evidence="1">Nucleus</location>
    </subcellularLocation>
</comment>
<evidence type="ECO:0000259" key="9">
    <source>
        <dbReference type="PROSITE" id="PS50157"/>
    </source>
</evidence>
<dbReference type="InterPro" id="IPR036236">
    <property type="entry name" value="Znf_C2H2_sf"/>
</dbReference>
<keyword evidence="5" id="KW-0862">Zinc</keyword>
<reference evidence="10" key="2">
    <citation type="journal article" date="2016" name="G3 (Bethesda)">
        <title>Genome Evolution in Three Species of Cactophilic Drosophila.</title>
        <authorList>
            <person name="Sanchez-Flores A."/>
            <person name="Penazola F."/>
            <person name="Carpinteyro-Ponce J."/>
            <person name="Nazario-Yepiz N."/>
            <person name="Abreu-Goodger C."/>
            <person name="Machado C.A."/>
            <person name="Markow T.A."/>
        </authorList>
    </citation>
    <scope>NUCLEOTIDE SEQUENCE [LARGE SCALE GENOMIC DNA]</scope>
</reference>
<dbReference type="RefSeq" id="XP_017860527.1">
    <property type="nucleotide sequence ID" value="XM_018005038.1"/>
</dbReference>